<comment type="subcellular location">
    <subcellularLocation>
        <location evidence="1">Nucleus</location>
    </subcellularLocation>
</comment>
<dbReference type="InterPro" id="IPR043472">
    <property type="entry name" value="Macro_dom-like"/>
</dbReference>
<dbReference type="GO" id="GO:0005634">
    <property type="term" value="C:nucleus"/>
    <property type="evidence" value="ECO:0007669"/>
    <property type="project" value="UniProtKB-SubCell"/>
</dbReference>
<feature type="domain" description="PARP catalytic" evidence="9">
    <location>
        <begin position="363"/>
        <end position="559"/>
    </location>
</feature>
<dbReference type="PANTHER" id="PTHR14453:SF108">
    <property type="entry name" value="POLY [ADP-RIBOSE] POLYMERASE"/>
    <property type="match status" value="1"/>
</dbReference>
<keyword evidence="3 7" id="KW-0808">Transferase</keyword>
<dbReference type="OMA" id="TSCIANI"/>
<comment type="similarity">
    <text evidence="6">Belongs to the ARTD/PARP family.</text>
</comment>
<gene>
    <name evidence="11" type="ORF">XELAEV_18047088mg</name>
</gene>
<dbReference type="Gene3D" id="3.40.220.10">
    <property type="entry name" value="Leucine Aminopeptidase, subunit E, domain 1"/>
    <property type="match status" value="2"/>
</dbReference>
<dbReference type="InterPro" id="IPR002589">
    <property type="entry name" value="Macro_dom"/>
</dbReference>
<evidence type="ECO:0000256" key="8">
    <source>
        <dbReference type="SAM" id="MobiDB-lite"/>
    </source>
</evidence>
<dbReference type="SUPFAM" id="SSF52949">
    <property type="entry name" value="Macro domain-like"/>
    <property type="match status" value="2"/>
</dbReference>
<evidence type="ECO:0000313" key="12">
    <source>
        <dbReference type="Proteomes" id="UP000694892"/>
    </source>
</evidence>
<evidence type="ECO:0000256" key="7">
    <source>
        <dbReference type="RuleBase" id="RU362114"/>
    </source>
</evidence>
<feature type="region of interest" description="Disordered" evidence="8">
    <location>
        <begin position="348"/>
        <end position="369"/>
    </location>
</feature>
<dbReference type="GO" id="GO:0070212">
    <property type="term" value="P:protein poly-ADP-ribosylation"/>
    <property type="evidence" value="ECO:0007669"/>
    <property type="project" value="TreeGrafter"/>
</dbReference>
<dbReference type="CDD" id="cd01439">
    <property type="entry name" value="TCCD_inducible_PARP_like"/>
    <property type="match status" value="1"/>
</dbReference>
<dbReference type="GO" id="GO:0003950">
    <property type="term" value="F:NAD+ poly-ADP-ribosyltransferase activity"/>
    <property type="evidence" value="ECO:0007669"/>
    <property type="project" value="UniProtKB-UniRule"/>
</dbReference>
<dbReference type="EC" id="2.4.2.-" evidence="7"/>
<dbReference type="GO" id="GO:0005737">
    <property type="term" value="C:cytoplasm"/>
    <property type="evidence" value="ECO:0007669"/>
    <property type="project" value="TreeGrafter"/>
</dbReference>
<dbReference type="Pfam" id="PF01661">
    <property type="entry name" value="Macro"/>
    <property type="match status" value="2"/>
</dbReference>
<dbReference type="GO" id="GO:1990404">
    <property type="term" value="F:NAD+-protein mono-ADP-ribosyltransferase activity"/>
    <property type="evidence" value="ECO:0007669"/>
    <property type="project" value="TreeGrafter"/>
</dbReference>
<keyword evidence="2 7" id="KW-0328">Glycosyltransferase</keyword>
<evidence type="ECO:0000256" key="6">
    <source>
        <dbReference type="ARBA" id="ARBA00024347"/>
    </source>
</evidence>
<dbReference type="GO" id="GO:0010629">
    <property type="term" value="P:negative regulation of gene expression"/>
    <property type="evidence" value="ECO:0007669"/>
    <property type="project" value="TreeGrafter"/>
</dbReference>
<evidence type="ECO:0000259" key="9">
    <source>
        <dbReference type="PROSITE" id="PS51059"/>
    </source>
</evidence>
<dbReference type="SMART" id="SM00506">
    <property type="entry name" value="A1pp"/>
    <property type="match status" value="2"/>
</dbReference>
<evidence type="ECO:0000256" key="5">
    <source>
        <dbReference type="ARBA" id="ARBA00023242"/>
    </source>
</evidence>
<dbReference type="Gene3D" id="3.90.228.10">
    <property type="match status" value="1"/>
</dbReference>
<organism evidence="11 12">
    <name type="scientific">Xenopus laevis</name>
    <name type="common">African clawed frog</name>
    <dbReference type="NCBI Taxonomy" id="8355"/>
    <lineage>
        <taxon>Eukaryota</taxon>
        <taxon>Metazoa</taxon>
        <taxon>Chordata</taxon>
        <taxon>Craniata</taxon>
        <taxon>Vertebrata</taxon>
        <taxon>Euteleostomi</taxon>
        <taxon>Amphibia</taxon>
        <taxon>Batrachia</taxon>
        <taxon>Anura</taxon>
        <taxon>Pipoidea</taxon>
        <taxon>Pipidae</taxon>
        <taxon>Xenopodinae</taxon>
        <taxon>Xenopus</taxon>
        <taxon>Xenopus</taxon>
    </lineage>
</organism>
<name>A0A974BU59_XENLA</name>
<evidence type="ECO:0000313" key="11">
    <source>
        <dbReference type="EMBL" id="OCT61059.1"/>
    </source>
</evidence>
<evidence type="ECO:0000256" key="1">
    <source>
        <dbReference type="ARBA" id="ARBA00004123"/>
    </source>
</evidence>
<dbReference type="EMBL" id="CM004483">
    <property type="protein sequence ID" value="OCT61059.1"/>
    <property type="molecule type" value="Genomic_DNA"/>
</dbReference>
<evidence type="ECO:0000256" key="2">
    <source>
        <dbReference type="ARBA" id="ARBA00022676"/>
    </source>
</evidence>
<dbReference type="Pfam" id="PF00644">
    <property type="entry name" value="PARP"/>
    <property type="match status" value="1"/>
</dbReference>
<protein>
    <recommendedName>
        <fullName evidence="7">Poly [ADP-ribose] polymerase</fullName>
        <shortName evidence="7">PARP</shortName>
        <ecNumber evidence="7">2.4.2.-</ecNumber>
    </recommendedName>
</protein>
<dbReference type="InterPro" id="IPR052056">
    <property type="entry name" value="Mono-ARTD/PARP"/>
</dbReference>
<dbReference type="PANTHER" id="PTHR14453">
    <property type="entry name" value="PARP/ZINC FINGER CCCH TYPE DOMAIN CONTAINING PROTEIN"/>
    <property type="match status" value="1"/>
</dbReference>
<sequence length="559" mass="62363">MYTVEIGNSIVHVKKGDITKETTDAIVNLNDHTLKHNSGVSKAILEAAGRNVYEEFSHFAKTPQGDVVVTDAGDLRCRKIIHLISVVSEEKIVAGVTGVLRECEQHNLQSVTFPAIATGNACIKAKNSLESILTGIKEHMLCTTTSCIANIYIIAYPKNVYQQYVKAFDEISVEQTYNLNIKLYGKRVTLIKGDITQQGTDSFREQTPSVYPKSVSGKILSAAGRSVKDECKNLGPITIDTIVLTNSGNLKCNKILHLIGPTTSDAMVPALEKILEECGKHSIKTVALPAIGTGNAGIDLNESVSRTIEGLIQHFEKVALTSLTKICIVAFKDKVYQAYSQAFKNIQQSDPYSEDNEEEMPNNPSTWTDMGTDEFQTVELSRDSIEFKDVENKFLESIHTSNFKVIKIKRVQNVKLWRSYCVRQASVRMRLQYEKNERLLFHGTCLEFIPQIIQYGFNRSYSGRNGLAYGRGTYFALNASYSCCDTYSARDKDGNKHVILAAVITGTWRKGKRNYIDAPPTKEDPETRCDCVVDNVNNPTVFVIFCDDGAYPKYIITFK</sequence>
<keyword evidence="4 7" id="KW-0520">NAD</keyword>
<reference evidence="12" key="1">
    <citation type="journal article" date="2016" name="Nature">
        <title>Genome evolution in the allotetraploid frog Xenopus laevis.</title>
        <authorList>
            <person name="Session A.M."/>
            <person name="Uno Y."/>
            <person name="Kwon T."/>
            <person name="Chapman J.A."/>
            <person name="Toyoda A."/>
            <person name="Takahashi S."/>
            <person name="Fukui A."/>
            <person name="Hikosaka A."/>
            <person name="Suzuki A."/>
            <person name="Kondo M."/>
            <person name="van Heeringen S.J."/>
            <person name="Quigley I."/>
            <person name="Heinz S."/>
            <person name="Ogino H."/>
            <person name="Ochi H."/>
            <person name="Hellsten U."/>
            <person name="Lyons J.B."/>
            <person name="Simakov O."/>
            <person name="Putnam N."/>
            <person name="Stites J."/>
            <person name="Kuroki Y."/>
            <person name="Tanaka T."/>
            <person name="Michiue T."/>
            <person name="Watanabe M."/>
            <person name="Bogdanovic O."/>
            <person name="Lister R."/>
            <person name="Georgiou G."/>
            <person name="Paranjpe S.S."/>
            <person name="van Kruijsbergen I."/>
            <person name="Shu S."/>
            <person name="Carlson J."/>
            <person name="Kinoshita T."/>
            <person name="Ohta Y."/>
            <person name="Mawaribuchi S."/>
            <person name="Jenkins J."/>
            <person name="Grimwood J."/>
            <person name="Schmutz J."/>
            <person name="Mitros T."/>
            <person name="Mozaffari S.V."/>
            <person name="Suzuki Y."/>
            <person name="Haramoto Y."/>
            <person name="Yamamoto T.S."/>
            <person name="Takagi C."/>
            <person name="Heald R."/>
            <person name="Miller K."/>
            <person name="Haudenschild C."/>
            <person name="Kitzman J."/>
            <person name="Nakayama T."/>
            <person name="Izutsu Y."/>
            <person name="Robert J."/>
            <person name="Fortriede J."/>
            <person name="Burns K."/>
            <person name="Lotay V."/>
            <person name="Karimi K."/>
            <person name="Yasuoka Y."/>
            <person name="Dichmann D.S."/>
            <person name="Flajnik M.F."/>
            <person name="Houston D.W."/>
            <person name="Shendure J."/>
            <person name="DuPasquier L."/>
            <person name="Vize P.D."/>
            <person name="Zorn A.M."/>
            <person name="Ito M."/>
            <person name="Marcotte E.M."/>
            <person name="Wallingford J.B."/>
            <person name="Ito Y."/>
            <person name="Asashima M."/>
            <person name="Ueno N."/>
            <person name="Matsuda Y."/>
            <person name="Veenstra G.J."/>
            <person name="Fujiyama A."/>
            <person name="Harland R.M."/>
            <person name="Taira M."/>
            <person name="Rokhsar D.S."/>
        </authorList>
    </citation>
    <scope>NUCLEOTIDE SEQUENCE [LARGE SCALE GENOMIC DNA]</scope>
    <source>
        <strain evidence="12">J</strain>
    </source>
</reference>
<dbReference type="PROSITE" id="PS51059">
    <property type="entry name" value="PARP_CATALYTIC"/>
    <property type="match status" value="1"/>
</dbReference>
<dbReference type="InterPro" id="IPR012317">
    <property type="entry name" value="Poly(ADP-ribose)pol_cat_dom"/>
</dbReference>
<dbReference type="GO" id="GO:0003714">
    <property type="term" value="F:transcription corepressor activity"/>
    <property type="evidence" value="ECO:0007669"/>
    <property type="project" value="TreeGrafter"/>
</dbReference>
<keyword evidence="5" id="KW-0539">Nucleus</keyword>
<dbReference type="Proteomes" id="UP000694892">
    <property type="component" value="Chromosome 9_10S"/>
</dbReference>
<dbReference type="AlphaFoldDB" id="A0A974BU59"/>
<evidence type="ECO:0000256" key="4">
    <source>
        <dbReference type="ARBA" id="ARBA00023027"/>
    </source>
</evidence>
<evidence type="ECO:0000259" key="10">
    <source>
        <dbReference type="PROSITE" id="PS51154"/>
    </source>
</evidence>
<dbReference type="FunFam" id="3.90.228.10:FF:000008">
    <property type="entry name" value="Poly [ADP-ribose] polymerase"/>
    <property type="match status" value="1"/>
</dbReference>
<evidence type="ECO:0000256" key="3">
    <source>
        <dbReference type="ARBA" id="ARBA00022679"/>
    </source>
</evidence>
<proteinExistence type="inferred from homology"/>
<accession>A0A974BU59</accession>
<feature type="domain" description="Macro" evidence="10">
    <location>
        <begin position="1"/>
        <end position="347"/>
    </location>
</feature>
<dbReference type="PROSITE" id="PS51154">
    <property type="entry name" value="MACRO"/>
    <property type="match status" value="1"/>
</dbReference>
<dbReference type="SUPFAM" id="SSF56399">
    <property type="entry name" value="ADP-ribosylation"/>
    <property type="match status" value="1"/>
</dbReference>